<evidence type="ECO:0000313" key="3">
    <source>
        <dbReference type="Proteomes" id="UP000053263"/>
    </source>
</evidence>
<dbReference type="Proteomes" id="UP000053263">
    <property type="component" value="Unassembled WGS sequence"/>
</dbReference>
<feature type="non-terminal residue" evidence="1">
    <location>
        <position position="103"/>
    </location>
</feature>
<dbReference type="EMBL" id="KN832582">
    <property type="protein sequence ID" value="KII83147.1"/>
    <property type="molecule type" value="Genomic_DNA"/>
</dbReference>
<dbReference type="GO" id="GO:0006508">
    <property type="term" value="P:proteolysis"/>
    <property type="evidence" value="ECO:0007669"/>
    <property type="project" value="InterPro"/>
</dbReference>
<feature type="non-terminal residue" evidence="1">
    <location>
        <position position="1"/>
    </location>
</feature>
<accession>A0A0C9SV46</accession>
<evidence type="ECO:0000313" key="2">
    <source>
        <dbReference type="EMBL" id="KII83147.1"/>
    </source>
</evidence>
<reference evidence="1 3" key="1">
    <citation type="submission" date="2014-06" db="EMBL/GenBank/DDBJ databases">
        <title>Evolutionary Origins and Diversification of the Mycorrhizal Mutualists.</title>
        <authorList>
            <consortium name="DOE Joint Genome Institute"/>
            <consortium name="Mycorrhizal Genomics Consortium"/>
            <person name="Kohler A."/>
            <person name="Kuo A."/>
            <person name="Nagy L.G."/>
            <person name="Floudas D."/>
            <person name="Copeland A."/>
            <person name="Barry K.W."/>
            <person name="Cichocki N."/>
            <person name="Veneault-Fourrey C."/>
            <person name="LaButti K."/>
            <person name="Lindquist E.A."/>
            <person name="Lipzen A."/>
            <person name="Lundell T."/>
            <person name="Morin E."/>
            <person name="Murat C."/>
            <person name="Riley R."/>
            <person name="Ohm R."/>
            <person name="Sun H."/>
            <person name="Tunlid A."/>
            <person name="Henrissat B."/>
            <person name="Grigoriev I.V."/>
            <person name="Hibbett D.S."/>
            <person name="Martin F."/>
        </authorList>
    </citation>
    <scope>NUCLEOTIDE SEQUENCE [LARGE SCALE GENOMIC DNA]</scope>
    <source>
        <strain evidence="1 3">FD-325 SS-3</strain>
    </source>
</reference>
<dbReference type="GO" id="GO:0004190">
    <property type="term" value="F:aspartic-type endopeptidase activity"/>
    <property type="evidence" value="ECO:0007669"/>
    <property type="project" value="InterPro"/>
</dbReference>
<evidence type="ECO:0008006" key="4">
    <source>
        <dbReference type="Google" id="ProtNLM"/>
    </source>
</evidence>
<keyword evidence="3" id="KW-1185">Reference proteome</keyword>
<protein>
    <recommendedName>
        <fullName evidence="4">Aspartic peptidase DDI1-type domain-containing protein</fullName>
    </recommendedName>
</protein>
<dbReference type="EMBL" id="KN832647">
    <property type="protein sequence ID" value="KII82795.1"/>
    <property type="molecule type" value="Genomic_DNA"/>
</dbReference>
<dbReference type="HOGENOM" id="CLU_138923_1_1_1"/>
<dbReference type="InterPro" id="IPR001969">
    <property type="entry name" value="Aspartic_peptidase_AS"/>
</dbReference>
<proteinExistence type="predicted"/>
<evidence type="ECO:0000313" key="1">
    <source>
        <dbReference type="EMBL" id="KII82795.1"/>
    </source>
</evidence>
<gene>
    <name evidence="1" type="ORF">PLICRDRAFT_63390</name>
    <name evidence="2" type="ORF">PLICRDRAFT_76639</name>
</gene>
<dbReference type="OrthoDB" id="5535068at2759"/>
<dbReference type="AlphaFoldDB" id="A0A0C9SV46"/>
<name>A0A0C9SV46_PLICR</name>
<organism evidence="1 3">
    <name type="scientific">Plicaturopsis crispa FD-325 SS-3</name>
    <dbReference type="NCBI Taxonomy" id="944288"/>
    <lineage>
        <taxon>Eukaryota</taxon>
        <taxon>Fungi</taxon>
        <taxon>Dikarya</taxon>
        <taxon>Basidiomycota</taxon>
        <taxon>Agaricomycotina</taxon>
        <taxon>Agaricomycetes</taxon>
        <taxon>Agaricomycetidae</taxon>
        <taxon>Amylocorticiales</taxon>
        <taxon>Amylocorticiaceae</taxon>
        <taxon>Plicatura</taxon>
        <taxon>Plicaturopsis crispa</taxon>
    </lineage>
</organism>
<sequence>SAISSRIPEEQVVNQILDTKISLSFGDMLASSKELSGQLIELLKAKNSKPSIMRVTAPDVFTRSPLIRLRIECDFGSVDAIIDTGSQLNVVSNEVWQKKIGRP</sequence>
<dbReference type="PROSITE" id="PS00141">
    <property type="entry name" value="ASP_PROTEASE"/>
    <property type="match status" value="1"/>
</dbReference>